<evidence type="ECO:0000313" key="2">
    <source>
        <dbReference type="Proteomes" id="UP000006237"/>
    </source>
</evidence>
<comment type="caution">
    <text evidence="1">The sequence shown here is derived from an EMBL/GenBank/DDBJ whole genome shotgun (WGS) entry which is preliminary data.</text>
</comment>
<dbReference type="EMBL" id="ACHF01000118">
    <property type="protein sequence ID" value="EEI62250.1"/>
    <property type="molecule type" value="Genomic_DNA"/>
</dbReference>
<keyword evidence="2" id="KW-1185">Reference proteome</keyword>
<dbReference type="Proteomes" id="UP000006237">
    <property type="component" value="Unassembled WGS sequence"/>
</dbReference>
<organism evidence="1 2">
    <name type="scientific">Corynebacterium glucuronolyticum ATCC 51866</name>
    <dbReference type="NCBI Taxonomy" id="548478"/>
    <lineage>
        <taxon>Bacteria</taxon>
        <taxon>Bacillati</taxon>
        <taxon>Actinomycetota</taxon>
        <taxon>Actinomycetes</taxon>
        <taxon>Mycobacteriales</taxon>
        <taxon>Corynebacteriaceae</taxon>
        <taxon>Corynebacterium</taxon>
    </lineage>
</organism>
<protein>
    <submittedName>
        <fullName evidence="1">Uncharacterized protein</fullName>
    </submittedName>
</protein>
<accession>A0ABP2DWK5</accession>
<dbReference type="RefSeq" id="WP_005395432.1">
    <property type="nucleotide sequence ID" value="NZ_GG667037.1"/>
</dbReference>
<evidence type="ECO:0000313" key="1">
    <source>
        <dbReference type="EMBL" id="EEI62250.1"/>
    </source>
</evidence>
<gene>
    <name evidence="1" type="ORF">HMPREF0293_2375</name>
</gene>
<sequence length="172" mass="18353">MQATNPKNSFTEKPISGTTKMRITIVVDQHLGRTAIDRARAQGGDAAVNFVTAAVGGTGELPAVEPVVVLSADTSTMGATEHEMYNYMLSLSDGTSVTALEWAQMKLAEFGWVLVLDPVTGKELGFFRFRTADARFAGPLERKIQRAKTPVCAVEGCACGRISARCTTVNPG</sequence>
<proteinExistence type="predicted"/>
<reference evidence="1 2" key="1">
    <citation type="submission" date="2009-01" db="EMBL/GenBank/DDBJ databases">
        <authorList>
            <person name="Qin X."/>
            <person name="Bachman B."/>
            <person name="Battles P."/>
            <person name="Bell A."/>
            <person name="Bess C."/>
            <person name="Bickham C."/>
            <person name="Chaboub L."/>
            <person name="Chen D."/>
            <person name="Coyle M."/>
            <person name="Deiros D.R."/>
            <person name="Dinh H."/>
            <person name="Forbes L."/>
            <person name="Fowler G."/>
            <person name="Francisco L."/>
            <person name="Fu Q."/>
            <person name="Gubbala S."/>
            <person name="Hale W."/>
            <person name="Han Y."/>
            <person name="Hemphill L."/>
            <person name="Highlander S.K."/>
            <person name="Hirani K."/>
            <person name="Hogues M."/>
            <person name="Jackson L."/>
            <person name="Jakkamsetti A."/>
            <person name="Javaid M."/>
            <person name="Jiang H."/>
            <person name="Korchina V."/>
            <person name="Kovar C."/>
            <person name="Lara F."/>
            <person name="Lee S."/>
            <person name="Mata R."/>
            <person name="Mathew T."/>
            <person name="Moen C."/>
            <person name="Morales K."/>
            <person name="Munidasa M."/>
            <person name="Nazareth L."/>
            <person name="Ngo R."/>
            <person name="Nguyen L."/>
            <person name="Okwuonu G."/>
            <person name="Ongeri F."/>
            <person name="Patil S."/>
            <person name="Petrosino J."/>
            <person name="Pham C."/>
            <person name="Pham P."/>
            <person name="Pu L.-L."/>
            <person name="Puazo M."/>
            <person name="Raj R."/>
            <person name="Reid J."/>
            <person name="Rouhana J."/>
            <person name="Saada N."/>
            <person name="Shang Y."/>
            <person name="Simmons D."/>
            <person name="Thornton R."/>
            <person name="Warren J."/>
            <person name="Weissenberger G."/>
            <person name="Zhang J."/>
            <person name="Zhang L."/>
            <person name="Zhou C."/>
            <person name="Zhu D."/>
            <person name="Muzny D."/>
            <person name="Worley K."/>
            <person name="Gibbs R."/>
        </authorList>
    </citation>
    <scope>NUCLEOTIDE SEQUENCE [LARGE SCALE GENOMIC DNA]</scope>
    <source>
        <strain evidence="1 2">ATCC 51866</strain>
    </source>
</reference>
<name>A0ABP2DWK5_9CORY</name>